<keyword evidence="5 6" id="KW-0472">Membrane</keyword>
<dbReference type="Pfam" id="PF03381">
    <property type="entry name" value="CDC50"/>
    <property type="match status" value="1"/>
</dbReference>
<dbReference type="PANTHER" id="PTHR10926:SF73">
    <property type="entry name" value="LEM3 (LIGAND-EFFECT MODULATOR 3) FAMILY _ CDC50 FAMILY"/>
    <property type="match status" value="1"/>
</dbReference>
<reference evidence="7 8" key="1">
    <citation type="journal article" date="2012" name="BMC Genomics">
        <title>Comparative genomic analysis of human infective Trypanosoma cruzi lineages with the bat-restricted subspecies T. cruzi marinkellei.</title>
        <authorList>
            <person name="Franzen O."/>
            <person name="Talavera-Lopez C."/>
            <person name="Ochaya S."/>
            <person name="Butler C.E."/>
            <person name="Messenger L.A."/>
            <person name="Lewis M.D."/>
            <person name="Llewellyn M.S."/>
            <person name="Marinkelle C.J."/>
            <person name="Tyler K.M."/>
            <person name="Miles M.A."/>
            <person name="Andersson B."/>
        </authorList>
    </citation>
    <scope>NUCLEOTIDE SEQUENCE [LARGE SCALE GENOMIC DNA]</scope>
    <source>
        <strain evidence="7 8">B7</strain>
    </source>
</reference>
<keyword evidence="3 6" id="KW-0812">Transmembrane</keyword>
<keyword evidence="4 6" id="KW-1133">Transmembrane helix</keyword>
<dbReference type="PANTHER" id="PTHR10926">
    <property type="entry name" value="CELL CYCLE CONTROL PROTEIN 50"/>
    <property type="match status" value="1"/>
</dbReference>
<dbReference type="OrthoDB" id="340608at2759"/>
<evidence type="ECO:0000256" key="2">
    <source>
        <dbReference type="ARBA" id="ARBA00009457"/>
    </source>
</evidence>
<evidence type="ECO:0000256" key="5">
    <source>
        <dbReference type="ARBA" id="ARBA00023136"/>
    </source>
</evidence>
<feature type="transmembrane region" description="Helical" evidence="6">
    <location>
        <begin position="48"/>
        <end position="71"/>
    </location>
</feature>
<evidence type="ECO:0000256" key="6">
    <source>
        <dbReference type="SAM" id="Phobius"/>
    </source>
</evidence>
<evidence type="ECO:0000313" key="7">
    <source>
        <dbReference type="EMBL" id="EKF29669.1"/>
    </source>
</evidence>
<dbReference type="GO" id="GO:0005783">
    <property type="term" value="C:endoplasmic reticulum"/>
    <property type="evidence" value="ECO:0007669"/>
    <property type="project" value="TreeGrafter"/>
</dbReference>
<keyword evidence="8" id="KW-1185">Reference proteome</keyword>
<protein>
    <submittedName>
        <fullName evidence="7">Uncharacterized protein</fullName>
    </submittedName>
</protein>
<evidence type="ECO:0000313" key="8">
    <source>
        <dbReference type="Proteomes" id="UP000007350"/>
    </source>
</evidence>
<gene>
    <name evidence="7" type="ORF">MOQ_006534</name>
</gene>
<dbReference type="AlphaFoldDB" id="K2MVG1"/>
<dbReference type="EMBL" id="AHKC01012800">
    <property type="protein sequence ID" value="EKF29669.1"/>
    <property type="molecule type" value="Genomic_DNA"/>
</dbReference>
<name>K2MVG1_TRYCR</name>
<dbReference type="GO" id="GO:0005794">
    <property type="term" value="C:Golgi apparatus"/>
    <property type="evidence" value="ECO:0007669"/>
    <property type="project" value="TreeGrafter"/>
</dbReference>
<comment type="subcellular location">
    <subcellularLocation>
        <location evidence="1">Membrane</location>
    </subcellularLocation>
</comment>
<dbReference type="Proteomes" id="UP000007350">
    <property type="component" value="Unassembled WGS sequence"/>
</dbReference>
<feature type="transmembrane region" description="Helical" evidence="6">
    <location>
        <begin position="385"/>
        <end position="410"/>
    </location>
</feature>
<evidence type="ECO:0000256" key="4">
    <source>
        <dbReference type="ARBA" id="ARBA00022989"/>
    </source>
</evidence>
<dbReference type="GO" id="GO:0005886">
    <property type="term" value="C:plasma membrane"/>
    <property type="evidence" value="ECO:0007669"/>
    <property type="project" value="TreeGrafter"/>
</dbReference>
<feature type="transmembrane region" description="Helical" evidence="6">
    <location>
        <begin position="488"/>
        <end position="507"/>
    </location>
</feature>
<evidence type="ECO:0000256" key="3">
    <source>
        <dbReference type="ARBA" id="ARBA00022692"/>
    </source>
</evidence>
<sequence>MTSSPIESRKCRNIITNGRWANYGRTRYGGNPVIQQTLPAFFLYFTPVYVVLAFFIVAALFVPLGVVSILASDRYYEVWQKYNQIHQYQYLPTNPAVNINQGIRSFTVGNTTYRQGTRTRVILEVRETLKAPVYLYYTLGNFFQNFREYHNGVSRNLLRGTERRSGRYKECEPFQKPGFLNDALGKEVLVDVDGKIHVMHYGDFIYNPCGMAPWSIFNDTFVLYRVANQTTGNPTSAADLVMICNSSDFGPRGEPLGQSISPNHCHKKGITWKADEEIRYKPLQPQLKWWSLRYPYPNNNVYLTNGWYVDEPGHSLTDPSDYDLQVWLRGAVLPNFRKLLRIIDVDLEKGQYVMEIEEFFDVTTFRGSKGFLLRTNSWVGKDGHALGIAFLVVGALSFVLGGMFAIEFFLQRHKDDRPLPEPKARWYIFDPNGVEMRYIMKINQTTSTQKTKFSNRNTVKTTMDFIIPYLLCFLTSKKKKTNSYGHSVRCLVIICYPFLFFFCGSINTKTFTCV</sequence>
<accession>K2MVG1</accession>
<organism evidence="7 8">
    <name type="scientific">Trypanosoma cruzi marinkellei</name>
    <dbReference type="NCBI Taxonomy" id="85056"/>
    <lineage>
        <taxon>Eukaryota</taxon>
        <taxon>Discoba</taxon>
        <taxon>Euglenozoa</taxon>
        <taxon>Kinetoplastea</taxon>
        <taxon>Metakinetoplastina</taxon>
        <taxon>Trypanosomatida</taxon>
        <taxon>Trypanosomatidae</taxon>
        <taxon>Trypanosoma</taxon>
        <taxon>Schizotrypanum</taxon>
    </lineage>
</organism>
<evidence type="ECO:0000256" key="1">
    <source>
        <dbReference type="ARBA" id="ARBA00004370"/>
    </source>
</evidence>
<proteinExistence type="inferred from homology"/>
<comment type="similarity">
    <text evidence="2">Belongs to the CDC50/LEM3 family.</text>
</comment>
<dbReference type="InterPro" id="IPR005045">
    <property type="entry name" value="CDC50/LEM3_fam"/>
</dbReference>
<comment type="caution">
    <text evidence="7">The sequence shown here is derived from an EMBL/GenBank/DDBJ whole genome shotgun (WGS) entry which is preliminary data.</text>
</comment>